<dbReference type="InterPro" id="IPR036871">
    <property type="entry name" value="PX_dom_sf"/>
</dbReference>
<dbReference type="GO" id="GO:0006897">
    <property type="term" value="P:endocytosis"/>
    <property type="evidence" value="ECO:0007669"/>
    <property type="project" value="TreeGrafter"/>
</dbReference>
<dbReference type="SUPFAM" id="SSF64268">
    <property type="entry name" value="PX domain"/>
    <property type="match status" value="1"/>
</dbReference>
<dbReference type="SMART" id="SM00312">
    <property type="entry name" value="PX"/>
    <property type="match status" value="1"/>
</dbReference>
<organism evidence="3 4">
    <name type="scientific">Petromyzon marinus</name>
    <name type="common">Sea lamprey</name>
    <dbReference type="NCBI Taxonomy" id="7757"/>
    <lineage>
        <taxon>Eukaryota</taxon>
        <taxon>Metazoa</taxon>
        <taxon>Chordata</taxon>
        <taxon>Craniata</taxon>
        <taxon>Vertebrata</taxon>
        <taxon>Cyclostomata</taxon>
        <taxon>Hyperoartia</taxon>
        <taxon>Petromyzontiformes</taxon>
        <taxon>Petromyzontidae</taxon>
        <taxon>Petromyzon</taxon>
    </lineage>
</organism>
<dbReference type="PROSITE" id="PS50195">
    <property type="entry name" value="PX"/>
    <property type="match status" value="1"/>
</dbReference>
<protein>
    <submittedName>
        <fullName evidence="4">Sorting nexin-33-like</fullName>
    </submittedName>
</protein>
<sequence>MSKDSRSEESSRNVWNATADGHLPRQAFNTFEEDPEQTEATALPPCPAMMYSLVNYRNLSPAVVLHPSLEAPCNDRVRVPGPSHRLLLRRLLPPSFTRSAHVRGFFVRQRRLLLLQRRRRSPLRTLPERGDGGHDGHGRYGRHLPAVERSRRCATRRRRRRWTRLAAKVRDGDGVRDDDGTAATEAATDRGRCVAIGGAHGTPEWLDDPARFTCAVSAPSKRSKFGGIKSYLAYELTTSSSSAAAAAAADSPAPSPVWRRYKQFAWLRARLEEKFPAVVVPRLPGTLPAAARYAPECVRRRVGELSLWLEHVTGHPALAGCDVLRHFLTCGDNVEEWKGGKRRAERDRDVGHSFYLGVDVRCAADLQHAEELAKSMKLFPRERGEQHG</sequence>
<dbReference type="GO" id="GO:0016197">
    <property type="term" value="P:endosomal transport"/>
    <property type="evidence" value="ECO:0007669"/>
    <property type="project" value="TreeGrafter"/>
</dbReference>
<dbReference type="KEGG" id="pmrn:116953513"/>
<dbReference type="GO" id="GO:0097320">
    <property type="term" value="P:plasma membrane tubulation"/>
    <property type="evidence" value="ECO:0007669"/>
    <property type="project" value="TreeGrafter"/>
</dbReference>
<keyword evidence="3" id="KW-1185">Reference proteome</keyword>
<evidence type="ECO:0000259" key="2">
    <source>
        <dbReference type="PROSITE" id="PS50195"/>
    </source>
</evidence>
<proteinExistence type="predicted"/>
<dbReference type="InterPro" id="IPR001683">
    <property type="entry name" value="PX_dom"/>
</dbReference>
<dbReference type="Pfam" id="PF00787">
    <property type="entry name" value="PX"/>
    <property type="match status" value="1"/>
</dbReference>
<feature type="compositionally biased region" description="Basic and acidic residues" evidence="1">
    <location>
        <begin position="1"/>
        <end position="11"/>
    </location>
</feature>
<dbReference type="Gene3D" id="3.30.1520.10">
    <property type="entry name" value="Phox-like domain"/>
    <property type="match status" value="1"/>
</dbReference>
<dbReference type="PANTHER" id="PTHR45827">
    <property type="entry name" value="SORTING NEXIN"/>
    <property type="match status" value="1"/>
</dbReference>
<evidence type="ECO:0000313" key="4">
    <source>
        <dbReference type="RefSeq" id="XP_032829661.1"/>
    </source>
</evidence>
<dbReference type="GO" id="GO:0005886">
    <property type="term" value="C:plasma membrane"/>
    <property type="evidence" value="ECO:0007669"/>
    <property type="project" value="TreeGrafter"/>
</dbReference>
<dbReference type="PANTHER" id="PTHR45827:SF4">
    <property type="entry name" value="SORTING NEXIN-18"/>
    <property type="match status" value="1"/>
</dbReference>
<dbReference type="GO" id="GO:0031410">
    <property type="term" value="C:cytoplasmic vesicle"/>
    <property type="evidence" value="ECO:0007669"/>
    <property type="project" value="TreeGrafter"/>
</dbReference>
<feature type="domain" description="PX" evidence="2">
    <location>
        <begin position="212"/>
        <end position="335"/>
    </location>
</feature>
<dbReference type="GO" id="GO:0035091">
    <property type="term" value="F:phosphatidylinositol binding"/>
    <property type="evidence" value="ECO:0007669"/>
    <property type="project" value="InterPro"/>
</dbReference>
<dbReference type="Proteomes" id="UP001318040">
    <property type="component" value="Chromosome 52"/>
</dbReference>
<feature type="region of interest" description="Disordered" evidence="1">
    <location>
        <begin position="1"/>
        <end position="21"/>
    </location>
</feature>
<dbReference type="GO" id="GO:0036089">
    <property type="term" value="P:cleavage furrow formation"/>
    <property type="evidence" value="ECO:0007669"/>
    <property type="project" value="TreeGrafter"/>
</dbReference>
<evidence type="ECO:0000256" key="1">
    <source>
        <dbReference type="SAM" id="MobiDB-lite"/>
    </source>
</evidence>
<gene>
    <name evidence="4" type="primary">LOC116953513</name>
</gene>
<evidence type="ECO:0000313" key="3">
    <source>
        <dbReference type="Proteomes" id="UP001318040"/>
    </source>
</evidence>
<reference evidence="4" key="1">
    <citation type="submission" date="2025-08" db="UniProtKB">
        <authorList>
            <consortium name="RefSeq"/>
        </authorList>
    </citation>
    <scope>IDENTIFICATION</scope>
    <source>
        <tissue evidence="4">Sperm</tissue>
    </source>
</reference>
<dbReference type="RefSeq" id="XP_032829661.1">
    <property type="nucleotide sequence ID" value="XM_032973770.1"/>
</dbReference>
<accession>A0AAJ7U4F2</accession>
<dbReference type="AlphaFoldDB" id="A0AAJ7U4F2"/>
<name>A0AAJ7U4F2_PETMA</name>